<dbReference type="InterPro" id="IPR023346">
    <property type="entry name" value="Lysozyme-like_dom_sf"/>
</dbReference>
<dbReference type="Pfam" id="PF00912">
    <property type="entry name" value="Transgly"/>
    <property type="match status" value="1"/>
</dbReference>
<dbReference type="InterPro" id="IPR001264">
    <property type="entry name" value="Glyco_trans_51"/>
</dbReference>
<dbReference type="GO" id="GO:0009252">
    <property type="term" value="P:peptidoglycan biosynthetic process"/>
    <property type="evidence" value="ECO:0007669"/>
    <property type="project" value="UniProtKB-KW"/>
</dbReference>
<keyword evidence="7" id="KW-0328">Glycosyltransferase</keyword>
<dbReference type="NCBIfam" id="TIGR02074">
    <property type="entry name" value="PBP_1a_fam"/>
    <property type="match status" value="1"/>
</dbReference>
<organism evidence="21 22">
    <name type="scientific">Candidatus Gottesmanbacteria bacterium RIFCSPHIGHO2_01_FULL_42_12</name>
    <dbReference type="NCBI Taxonomy" id="1798377"/>
    <lineage>
        <taxon>Bacteria</taxon>
        <taxon>Candidatus Gottesmaniibacteriota</taxon>
    </lineage>
</organism>
<evidence type="ECO:0000256" key="4">
    <source>
        <dbReference type="ARBA" id="ARBA00022475"/>
    </source>
</evidence>
<dbReference type="FunFam" id="1.10.3810.10:FF:000001">
    <property type="entry name" value="Penicillin-binding protein 1A"/>
    <property type="match status" value="1"/>
</dbReference>
<dbReference type="AlphaFoldDB" id="A0A1F5Z1K0"/>
<evidence type="ECO:0000313" key="22">
    <source>
        <dbReference type="Proteomes" id="UP000178681"/>
    </source>
</evidence>
<keyword evidence="4" id="KW-1003">Cell membrane</keyword>
<name>A0A1F5Z1K0_9BACT</name>
<comment type="catalytic activity">
    <reaction evidence="15">
        <text>Preferential cleavage: (Ac)2-L-Lys-D-Ala-|-D-Ala. Also transpeptidation of peptidyl-alanyl moieties that are N-acyl substituents of D-alanine.</text>
        <dbReference type="EC" id="3.4.16.4"/>
    </reaction>
</comment>
<comment type="caution">
    <text evidence="21">The sequence shown here is derived from an EMBL/GenBank/DDBJ whole genome shotgun (WGS) entry which is preliminary data.</text>
</comment>
<keyword evidence="18" id="KW-1133">Transmembrane helix</keyword>
<keyword evidence="8" id="KW-0808">Transferase</keyword>
<dbReference type="GO" id="GO:0008955">
    <property type="term" value="F:peptidoglycan glycosyltransferase activity"/>
    <property type="evidence" value="ECO:0007669"/>
    <property type="project" value="UniProtKB-EC"/>
</dbReference>
<evidence type="ECO:0000256" key="2">
    <source>
        <dbReference type="ARBA" id="ARBA00007090"/>
    </source>
</evidence>
<dbReference type="SUPFAM" id="SSF56601">
    <property type="entry name" value="beta-lactamase/transpeptidase-like"/>
    <property type="match status" value="1"/>
</dbReference>
<evidence type="ECO:0000256" key="18">
    <source>
        <dbReference type="SAM" id="Phobius"/>
    </source>
</evidence>
<dbReference type="GO" id="GO:0071555">
    <property type="term" value="P:cell wall organization"/>
    <property type="evidence" value="ECO:0007669"/>
    <property type="project" value="UniProtKB-KW"/>
</dbReference>
<dbReference type="Proteomes" id="UP000178681">
    <property type="component" value="Unassembled WGS sequence"/>
</dbReference>
<evidence type="ECO:0000256" key="11">
    <source>
        <dbReference type="ARBA" id="ARBA00022984"/>
    </source>
</evidence>
<evidence type="ECO:0000256" key="17">
    <source>
        <dbReference type="SAM" id="MobiDB-lite"/>
    </source>
</evidence>
<evidence type="ECO:0000256" key="7">
    <source>
        <dbReference type="ARBA" id="ARBA00022676"/>
    </source>
</evidence>
<dbReference type="EMBL" id="MFJG01000023">
    <property type="protein sequence ID" value="OGG06328.1"/>
    <property type="molecule type" value="Genomic_DNA"/>
</dbReference>
<dbReference type="InterPro" id="IPR001460">
    <property type="entry name" value="PCN-bd_Tpept"/>
</dbReference>
<comment type="subcellular location">
    <subcellularLocation>
        <location evidence="1">Cell membrane</location>
    </subcellularLocation>
</comment>
<feature type="region of interest" description="Disordered" evidence="17">
    <location>
        <begin position="850"/>
        <end position="869"/>
    </location>
</feature>
<evidence type="ECO:0000256" key="12">
    <source>
        <dbReference type="ARBA" id="ARBA00023136"/>
    </source>
</evidence>
<dbReference type="Gene3D" id="3.40.710.10">
    <property type="entry name" value="DD-peptidase/beta-lactamase superfamily"/>
    <property type="match status" value="1"/>
</dbReference>
<dbReference type="GO" id="GO:0008360">
    <property type="term" value="P:regulation of cell shape"/>
    <property type="evidence" value="ECO:0007669"/>
    <property type="project" value="UniProtKB-KW"/>
</dbReference>
<proteinExistence type="inferred from homology"/>
<dbReference type="InterPro" id="IPR013783">
    <property type="entry name" value="Ig-like_fold"/>
</dbReference>
<dbReference type="STRING" id="1798377.A2872_01200"/>
<keyword evidence="11" id="KW-0573">Peptidoglycan synthesis</keyword>
<protein>
    <submittedName>
        <fullName evidence="21">Uncharacterized protein</fullName>
    </submittedName>
</protein>
<evidence type="ECO:0000256" key="6">
    <source>
        <dbReference type="ARBA" id="ARBA00022670"/>
    </source>
</evidence>
<keyword evidence="12 18" id="KW-0472">Membrane</keyword>
<keyword evidence="9" id="KW-0378">Hydrolase</keyword>
<sequence length="869" mass="94930">MDFLTKLRFKLSRISRTKLLTYFAVGSFVGVIGLTVLTTVVFAVFSFGLPDPNKVVRRDGLSTIIYDRNGKTLYDVFQDANRIPLDIKDMPQSLKDATVSIEDKDFYKHAGYDLFGMIRALRNSLLRGGIAGGGSTITQQVVKNTLLSREQTASRKIRELILANQIESKYSKEQILQLYLNEAPYGGSLYGVESAAQKFFGKSAKNLTLLESAILAGLPQSPTTYYPFGSRPTAYVDRTKSVLRRMREDGHITFQQESDATKELANFKFASASAGIKAPHFAFYVKDQLVKTFGEDTVEGGGLRVTTTLDWDLQEQVEKIVNEEVVKLKKAKVGNGAAVVVDPASGEIKSMVGSYDYFDKDFGSFNVATALRQPGSSGKPFIYAAALTKGYTPSSIIMDVKTNYPSGDPKNPIYTPENYNLKYTGPIQLRFALGNSINTTAVKFTALAGLADIMQTGHNAGITSWEPTKENMQNVGLSLALGGREVRLLELVGAYGAFANRGVKVDPHSILKVTDAKGKVLYEYKPVQQKRVLSPEVSFLVSHILSDNNARKDIFGENSLLVIPNHTVAVKTGTTDQKRDNWAVGYTPGVVAGVWVGNNDNSVMSPSISSGVTGAAPIWSRIMKLILAKTPNVEFEKPENVNALNIDALGGGLPHGGDPTRSEYFIKGTEPTMVSPIYKTIKVSKANGKLANDLEVKSGDYDNKEFIVPEEAEPLTWVGLPQYTAEQNRNHWQEAINKWIADNKKGDSRWNPPTEKSDAKLNDVVVNVENPKDQQKIDGTNDVKIKAKAFSSRDIVTFVLEVDGSEKINKATNELDETINLSNGPHELKFKAVDSSGNVGGATIKIGVNASWDSPPAGSPTPTPIIPIP</sequence>
<feature type="domain" description="Glycosyl transferase family 51" evidence="20">
    <location>
        <begin position="72"/>
        <end position="246"/>
    </location>
</feature>
<evidence type="ECO:0000256" key="8">
    <source>
        <dbReference type="ARBA" id="ARBA00022679"/>
    </source>
</evidence>
<dbReference type="GO" id="GO:0008658">
    <property type="term" value="F:penicillin binding"/>
    <property type="evidence" value="ECO:0007669"/>
    <property type="project" value="InterPro"/>
</dbReference>
<keyword evidence="18" id="KW-0812">Transmembrane</keyword>
<evidence type="ECO:0000259" key="20">
    <source>
        <dbReference type="Pfam" id="PF00912"/>
    </source>
</evidence>
<feature type="transmembrane region" description="Helical" evidence="18">
    <location>
        <begin position="20"/>
        <end position="49"/>
    </location>
</feature>
<keyword evidence="10" id="KW-0133">Cell shape</keyword>
<evidence type="ECO:0000259" key="19">
    <source>
        <dbReference type="Pfam" id="PF00905"/>
    </source>
</evidence>
<dbReference type="PANTHER" id="PTHR32282:SF11">
    <property type="entry name" value="PENICILLIN-BINDING PROTEIN 1B"/>
    <property type="match status" value="1"/>
</dbReference>
<keyword evidence="13" id="KW-0511">Multifunctional enzyme</keyword>
<keyword evidence="14" id="KW-0961">Cell wall biogenesis/degradation</keyword>
<comment type="catalytic activity">
    <reaction evidence="16">
        <text>[GlcNAc-(1-&gt;4)-Mur2Ac(oyl-L-Ala-gamma-D-Glu-L-Lys-D-Ala-D-Ala)](n)-di-trans,octa-cis-undecaprenyl diphosphate + beta-D-GlcNAc-(1-&gt;4)-Mur2Ac(oyl-L-Ala-gamma-D-Glu-L-Lys-D-Ala-D-Ala)-di-trans,octa-cis-undecaprenyl diphosphate = [GlcNAc-(1-&gt;4)-Mur2Ac(oyl-L-Ala-gamma-D-Glu-L-Lys-D-Ala-D-Ala)](n+1)-di-trans,octa-cis-undecaprenyl diphosphate + di-trans,octa-cis-undecaprenyl diphosphate + H(+)</text>
        <dbReference type="Rhea" id="RHEA:23708"/>
        <dbReference type="Rhea" id="RHEA-COMP:9602"/>
        <dbReference type="Rhea" id="RHEA-COMP:9603"/>
        <dbReference type="ChEBI" id="CHEBI:15378"/>
        <dbReference type="ChEBI" id="CHEBI:58405"/>
        <dbReference type="ChEBI" id="CHEBI:60033"/>
        <dbReference type="ChEBI" id="CHEBI:78435"/>
        <dbReference type="EC" id="2.4.99.28"/>
    </reaction>
</comment>
<dbReference type="GO" id="GO:0005886">
    <property type="term" value="C:plasma membrane"/>
    <property type="evidence" value="ECO:0007669"/>
    <property type="project" value="UniProtKB-SubCell"/>
</dbReference>
<dbReference type="Pfam" id="PF00905">
    <property type="entry name" value="Transpeptidase"/>
    <property type="match status" value="1"/>
</dbReference>
<gene>
    <name evidence="21" type="ORF">A2872_01200</name>
</gene>
<evidence type="ECO:0000256" key="9">
    <source>
        <dbReference type="ARBA" id="ARBA00022801"/>
    </source>
</evidence>
<evidence type="ECO:0000313" key="21">
    <source>
        <dbReference type="EMBL" id="OGG06328.1"/>
    </source>
</evidence>
<dbReference type="InterPro" id="IPR036950">
    <property type="entry name" value="PBP_transglycosylase"/>
</dbReference>
<dbReference type="SUPFAM" id="SSF53955">
    <property type="entry name" value="Lysozyme-like"/>
    <property type="match status" value="1"/>
</dbReference>
<keyword evidence="5" id="KW-0121">Carboxypeptidase</keyword>
<evidence type="ECO:0000256" key="1">
    <source>
        <dbReference type="ARBA" id="ARBA00004236"/>
    </source>
</evidence>
<dbReference type="PANTHER" id="PTHR32282">
    <property type="entry name" value="BINDING PROTEIN TRANSPEPTIDASE, PUTATIVE-RELATED"/>
    <property type="match status" value="1"/>
</dbReference>
<evidence type="ECO:0000256" key="14">
    <source>
        <dbReference type="ARBA" id="ARBA00023316"/>
    </source>
</evidence>
<dbReference type="GO" id="GO:0006508">
    <property type="term" value="P:proteolysis"/>
    <property type="evidence" value="ECO:0007669"/>
    <property type="project" value="UniProtKB-KW"/>
</dbReference>
<comment type="similarity">
    <text evidence="3">In the N-terminal section; belongs to the glycosyltransferase 51 family.</text>
</comment>
<feature type="compositionally biased region" description="Pro residues" evidence="17">
    <location>
        <begin position="857"/>
        <end position="869"/>
    </location>
</feature>
<comment type="similarity">
    <text evidence="2">In the C-terminal section; belongs to the transpeptidase family.</text>
</comment>
<evidence type="ECO:0000256" key="15">
    <source>
        <dbReference type="ARBA" id="ARBA00034000"/>
    </source>
</evidence>
<dbReference type="GO" id="GO:0030288">
    <property type="term" value="C:outer membrane-bounded periplasmic space"/>
    <property type="evidence" value="ECO:0007669"/>
    <property type="project" value="TreeGrafter"/>
</dbReference>
<evidence type="ECO:0000256" key="3">
    <source>
        <dbReference type="ARBA" id="ARBA00007739"/>
    </source>
</evidence>
<dbReference type="GO" id="GO:0009002">
    <property type="term" value="F:serine-type D-Ala-D-Ala carboxypeptidase activity"/>
    <property type="evidence" value="ECO:0007669"/>
    <property type="project" value="UniProtKB-EC"/>
</dbReference>
<dbReference type="InterPro" id="IPR050396">
    <property type="entry name" value="Glycosyltr_51/Transpeptidase"/>
</dbReference>
<evidence type="ECO:0000256" key="5">
    <source>
        <dbReference type="ARBA" id="ARBA00022645"/>
    </source>
</evidence>
<dbReference type="InterPro" id="IPR012338">
    <property type="entry name" value="Beta-lactam/transpept-like"/>
</dbReference>
<evidence type="ECO:0000256" key="13">
    <source>
        <dbReference type="ARBA" id="ARBA00023268"/>
    </source>
</evidence>
<accession>A0A1F5Z1K0</accession>
<dbReference type="Gene3D" id="1.10.3810.10">
    <property type="entry name" value="Biosynthetic peptidoglycan transglycosylase-like"/>
    <property type="match status" value="1"/>
</dbReference>
<reference evidence="21 22" key="1">
    <citation type="journal article" date="2016" name="Nat. Commun.">
        <title>Thousands of microbial genomes shed light on interconnected biogeochemical processes in an aquifer system.</title>
        <authorList>
            <person name="Anantharaman K."/>
            <person name="Brown C.T."/>
            <person name="Hug L.A."/>
            <person name="Sharon I."/>
            <person name="Castelle C.J."/>
            <person name="Probst A.J."/>
            <person name="Thomas B.C."/>
            <person name="Singh A."/>
            <person name="Wilkins M.J."/>
            <person name="Karaoz U."/>
            <person name="Brodie E.L."/>
            <person name="Williams K.H."/>
            <person name="Hubbard S.S."/>
            <person name="Banfield J.F."/>
        </authorList>
    </citation>
    <scope>NUCLEOTIDE SEQUENCE [LARGE SCALE GENOMIC DNA]</scope>
</reference>
<keyword evidence="6" id="KW-0645">Protease</keyword>
<evidence type="ECO:0000256" key="16">
    <source>
        <dbReference type="ARBA" id="ARBA00049902"/>
    </source>
</evidence>
<evidence type="ECO:0000256" key="10">
    <source>
        <dbReference type="ARBA" id="ARBA00022960"/>
    </source>
</evidence>
<feature type="domain" description="Penicillin-binding protein transpeptidase" evidence="19">
    <location>
        <begin position="336"/>
        <end position="589"/>
    </location>
</feature>
<dbReference type="Gene3D" id="2.60.40.10">
    <property type="entry name" value="Immunoglobulins"/>
    <property type="match status" value="1"/>
</dbReference>